<dbReference type="Gene3D" id="3.30.70.270">
    <property type="match status" value="1"/>
</dbReference>
<proteinExistence type="predicted"/>
<dbReference type="Pfam" id="PF08284">
    <property type="entry name" value="RVP_2"/>
    <property type="match status" value="1"/>
</dbReference>
<dbReference type="PANTHER" id="PTHR15503">
    <property type="entry name" value="LDOC1 RELATED"/>
    <property type="match status" value="1"/>
</dbReference>
<dbReference type="CDD" id="cd01647">
    <property type="entry name" value="RT_LTR"/>
    <property type="match status" value="1"/>
</dbReference>
<dbReference type="CDD" id="cd00303">
    <property type="entry name" value="retropepsin_like"/>
    <property type="match status" value="1"/>
</dbReference>
<protein>
    <submittedName>
        <fullName evidence="1">Reverse transcriptase</fullName>
    </submittedName>
</protein>
<accession>A0A5B6WEG0</accession>
<dbReference type="OrthoDB" id="1749844at2759"/>
<dbReference type="EMBL" id="SMMG02000003">
    <property type="protein sequence ID" value="KAA3480119.1"/>
    <property type="molecule type" value="Genomic_DNA"/>
</dbReference>
<evidence type="ECO:0000313" key="2">
    <source>
        <dbReference type="Proteomes" id="UP000325315"/>
    </source>
</evidence>
<dbReference type="PANTHER" id="PTHR15503:SF45">
    <property type="entry name" value="RNA-DIRECTED DNA POLYMERASE HOMOLOG"/>
    <property type="match status" value="1"/>
</dbReference>
<gene>
    <name evidence="1" type="ORF">EPI10_020577</name>
</gene>
<dbReference type="InterPro" id="IPR043128">
    <property type="entry name" value="Rev_trsase/Diguanyl_cyclase"/>
</dbReference>
<keyword evidence="1" id="KW-0548">Nucleotidyltransferase</keyword>
<keyword evidence="1" id="KW-0808">Transferase</keyword>
<dbReference type="InterPro" id="IPR032567">
    <property type="entry name" value="RTL1-rel"/>
</dbReference>
<dbReference type="InterPro" id="IPR043502">
    <property type="entry name" value="DNA/RNA_pol_sf"/>
</dbReference>
<dbReference type="GO" id="GO:0003964">
    <property type="term" value="F:RNA-directed DNA polymerase activity"/>
    <property type="evidence" value="ECO:0007669"/>
    <property type="project" value="UniProtKB-KW"/>
</dbReference>
<dbReference type="Gene3D" id="2.40.70.10">
    <property type="entry name" value="Acid Proteases"/>
    <property type="match status" value="1"/>
</dbReference>
<evidence type="ECO:0000313" key="1">
    <source>
        <dbReference type="EMBL" id="KAA3480119.1"/>
    </source>
</evidence>
<sequence>MSRGGSISRGGSRKRDEIVAYKPETRVPARAYVVQTRDERDATDVVDPGSSHSYVNFDMVKSRNMIYEMSKVTMSVSSPLGQIVLVDQVCKRCPLEIQILVFLVNLLIMPFDDFDVILGMDWLTEHGVVLDCQRKNKEGKVIEVYGFKRNGSNRIISSMQVDKLSKQGCEAFLAYVINSKTGSENISNIQTVCDFSDVFPEELTGLPPDREVKFAIQVFPGTTLVSIASYRVASTELKEFKDLLERDFIRLSISYWGAPVLFVKKKDGSMRLCINYRQLNKLKIKNRYPILLIDDLFDQLKGASIFSKIDLRSGYYPLKVKDSDVPKTVF</sequence>
<organism evidence="1 2">
    <name type="scientific">Gossypium australe</name>
    <dbReference type="NCBI Taxonomy" id="47621"/>
    <lineage>
        <taxon>Eukaryota</taxon>
        <taxon>Viridiplantae</taxon>
        <taxon>Streptophyta</taxon>
        <taxon>Embryophyta</taxon>
        <taxon>Tracheophyta</taxon>
        <taxon>Spermatophyta</taxon>
        <taxon>Magnoliopsida</taxon>
        <taxon>eudicotyledons</taxon>
        <taxon>Gunneridae</taxon>
        <taxon>Pentapetalae</taxon>
        <taxon>rosids</taxon>
        <taxon>malvids</taxon>
        <taxon>Malvales</taxon>
        <taxon>Malvaceae</taxon>
        <taxon>Malvoideae</taxon>
        <taxon>Gossypium</taxon>
    </lineage>
</organism>
<reference evidence="2" key="1">
    <citation type="journal article" date="2019" name="Plant Biotechnol. J.">
        <title>Genome sequencing of the Australian wild diploid species Gossypium australe highlights disease resistance and delayed gland morphogenesis.</title>
        <authorList>
            <person name="Cai Y."/>
            <person name="Cai X."/>
            <person name="Wang Q."/>
            <person name="Wang P."/>
            <person name="Zhang Y."/>
            <person name="Cai C."/>
            <person name="Xu Y."/>
            <person name="Wang K."/>
            <person name="Zhou Z."/>
            <person name="Wang C."/>
            <person name="Geng S."/>
            <person name="Li B."/>
            <person name="Dong Q."/>
            <person name="Hou Y."/>
            <person name="Wang H."/>
            <person name="Ai P."/>
            <person name="Liu Z."/>
            <person name="Yi F."/>
            <person name="Sun M."/>
            <person name="An G."/>
            <person name="Cheng J."/>
            <person name="Zhang Y."/>
            <person name="Shi Q."/>
            <person name="Xie Y."/>
            <person name="Shi X."/>
            <person name="Chang Y."/>
            <person name="Huang F."/>
            <person name="Chen Y."/>
            <person name="Hong S."/>
            <person name="Mi L."/>
            <person name="Sun Q."/>
            <person name="Zhang L."/>
            <person name="Zhou B."/>
            <person name="Peng R."/>
            <person name="Zhang X."/>
            <person name="Liu F."/>
        </authorList>
    </citation>
    <scope>NUCLEOTIDE SEQUENCE [LARGE SCALE GENOMIC DNA]</scope>
    <source>
        <strain evidence="2">cv. PA1801</strain>
    </source>
</reference>
<dbReference type="Proteomes" id="UP000325315">
    <property type="component" value="Unassembled WGS sequence"/>
</dbReference>
<dbReference type="Gene3D" id="3.10.10.10">
    <property type="entry name" value="HIV Type 1 Reverse Transcriptase, subunit A, domain 1"/>
    <property type="match status" value="1"/>
</dbReference>
<name>A0A5B6WEG0_9ROSI</name>
<keyword evidence="1" id="KW-0695">RNA-directed DNA polymerase</keyword>
<dbReference type="SUPFAM" id="SSF50630">
    <property type="entry name" value="Acid proteases"/>
    <property type="match status" value="1"/>
</dbReference>
<dbReference type="AlphaFoldDB" id="A0A5B6WEG0"/>
<comment type="caution">
    <text evidence="1">The sequence shown here is derived from an EMBL/GenBank/DDBJ whole genome shotgun (WGS) entry which is preliminary data.</text>
</comment>
<keyword evidence="2" id="KW-1185">Reference proteome</keyword>
<dbReference type="InterPro" id="IPR021109">
    <property type="entry name" value="Peptidase_aspartic_dom_sf"/>
</dbReference>
<dbReference type="SUPFAM" id="SSF56672">
    <property type="entry name" value="DNA/RNA polymerases"/>
    <property type="match status" value="1"/>
</dbReference>